<dbReference type="EMBL" id="JACHCC010000003">
    <property type="protein sequence ID" value="MBB6499399.1"/>
    <property type="molecule type" value="Genomic_DNA"/>
</dbReference>
<dbReference type="RefSeq" id="WP_184624122.1">
    <property type="nucleotide sequence ID" value="NZ_JACHCC010000003.1"/>
</dbReference>
<dbReference type="AlphaFoldDB" id="A0A7X0MHR2"/>
<evidence type="ECO:0000313" key="3">
    <source>
        <dbReference type="Proteomes" id="UP000521017"/>
    </source>
</evidence>
<proteinExistence type="predicted"/>
<feature type="signal peptide" evidence="1">
    <location>
        <begin position="1"/>
        <end position="19"/>
    </location>
</feature>
<comment type="caution">
    <text evidence="2">The sequence shown here is derived from an EMBL/GenBank/DDBJ whole genome shotgun (WGS) entry which is preliminary data.</text>
</comment>
<protein>
    <submittedName>
        <fullName evidence="2">Uncharacterized protein</fullName>
    </submittedName>
</protein>
<evidence type="ECO:0000313" key="2">
    <source>
        <dbReference type="EMBL" id="MBB6499399.1"/>
    </source>
</evidence>
<dbReference type="Proteomes" id="UP000521017">
    <property type="component" value="Unassembled WGS sequence"/>
</dbReference>
<gene>
    <name evidence="2" type="ORF">HDF25_001540</name>
</gene>
<accession>A0A7X0MHR2</accession>
<sequence>MNKYFIFLAVTLLSFKSFAQTTYPYNGFSLNPIPGYYADLGLNNYWNGGWKYLSNGPCVLLRLGDWNTKSDFIFQTAPVGTLGGGIPAPLREVMRICENGNVGIGTSVTGNYKLAVEGSVAARSIKVTMDNWADFVFDPAYKLPDLKEIETHVKFYNRLPGMPSTREIAQEGLDLGEMQKKQMQKIEELTLYLIEINKKLESQQQLISEQHDEIMALKKHQAN</sequence>
<name>A0A7X0MHR2_9SPHI</name>
<reference evidence="2 3" key="1">
    <citation type="submission" date="2020-08" db="EMBL/GenBank/DDBJ databases">
        <title>Genomic Encyclopedia of Type Strains, Phase IV (KMG-V): Genome sequencing to study the core and pangenomes of soil and plant-associated prokaryotes.</title>
        <authorList>
            <person name="Whitman W."/>
        </authorList>
    </citation>
    <scope>NUCLEOTIDE SEQUENCE [LARGE SCALE GENOMIC DNA]</scope>
    <source>
        <strain evidence="2 3">M2T3</strain>
    </source>
</reference>
<evidence type="ECO:0000256" key="1">
    <source>
        <dbReference type="SAM" id="SignalP"/>
    </source>
</evidence>
<feature type="chain" id="PRO_5030864280" evidence="1">
    <location>
        <begin position="20"/>
        <end position="223"/>
    </location>
</feature>
<keyword evidence="1" id="KW-0732">Signal</keyword>
<organism evidence="2 3">
    <name type="scientific">Pedobacter cryoconitis</name>
    <dbReference type="NCBI Taxonomy" id="188932"/>
    <lineage>
        <taxon>Bacteria</taxon>
        <taxon>Pseudomonadati</taxon>
        <taxon>Bacteroidota</taxon>
        <taxon>Sphingobacteriia</taxon>
        <taxon>Sphingobacteriales</taxon>
        <taxon>Sphingobacteriaceae</taxon>
        <taxon>Pedobacter</taxon>
    </lineage>
</organism>